<dbReference type="AlphaFoldDB" id="A0A956NA70"/>
<feature type="non-terminal residue" evidence="1">
    <location>
        <position position="1"/>
    </location>
</feature>
<gene>
    <name evidence="1" type="ORF">KDA27_06535</name>
</gene>
<evidence type="ECO:0000313" key="1">
    <source>
        <dbReference type="EMBL" id="MCA9755439.1"/>
    </source>
</evidence>
<comment type="caution">
    <text evidence="1">The sequence shown here is derived from an EMBL/GenBank/DDBJ whole genome shotgun (WGS) entry which is preliminary data.</text>
</comment>
<reference evidence="1" key="2">
    <citation type="journal article" date="2021" name="Microbiome">
        <title>Successional dynamics and alternative stable states in a saline activated sludge microbial community over 9 years.</title>
        <authorList>
            <person name="Wang Y."/>
            <person name="Ye J."/>
            <person name="Ju F."/>
            <person name="Liu L."/>
            <person name="Boyd J.A."/>
            <person name="Deng Y."/>
            <person name="Parks D.H."/>
            <person name="Jiang X."/>
            <person name="Yin X."/>
            <person name="Woodcroft B.J."/>
            <person name="Tyson G.W."/>
            <person name="Hugenholtz P."/>
            <person name="Polz M.F."/>
            <person name="Zhang T."/>
        </authorList>
    </citation>
    <scope>NUCLEOTIDE SEQUENCE</scope>
    <source>
        <strain evidence="1">HKST-UBA02</strain>
    </source>
</reference>
<reference evidence="1" key="1">
    <citation type="submission" date="2020-04" db="EMBL/GenBank/DDBJ databases">
        <authorList>
            <person name="Zhang T."/>
        </authorList>
    </citation>
    <scope>NUCLEOTIDE SEQUENCE</scope>
    <source>
        <strain evidence="1">HKST-UBA02</strain>
    </source>
</reference>
<name>A0A956NA70_UNCEI</name>
<accession>A0A956NA70</accession>
<protein>
    <submittedName>
        <fullName evidence="1">Uncharacterized protein</fullName>
    </submittedName>
</protein>
<proteinExistence type="predicted"/>
<sequence length="95" mass="10566">EAMHVHGDYLWHFYDRVSVDEGYLPLYVGVGARAQIHDAGDDEIGLRIPVGMSYLFEDAPIDLFAEVAPVMNFAPDTNLEAEGGIGLRYFFGSTR</sequence>
<evidence type="ECO:0000313" key="2">
    <source>
        <dbReference type="Proteomes" id="UP000739538"/>
    </source>
</evidence>
<dbReference type="EMBL" id="JAGQHS010000023">
    <property type="protein sequence ID" value="MCA9755439.1"/>
    <property type="molecule type" value="Genomic_DNA"/>
</dbReference>
<organism evidence="1 2">
    <name type="scientific">Eiseniibacteriota bacterium</name>
    <dbReference type="NCBI Taxonomy" id="2212470"/>
    <lineage>
        <taxon>Bacteria</taxon>
        <taxon>Candidatus Eiseniibacteriota</taxon>
    </lineage>
</organism>
<dbReference type="Proteomes" id="UP000739538">
    <property type="component" value="Unassembled WGS sequence"/>
</dbReference>